<dbReference type="VEuPathDB" id="FungiDB:H257_10812"/>
<accession>W4G5Y1</accession>
<gene>
    <name evidence="1" type="ORF">H257_10812</name>
</gene>
<dbReference type="EMBL" id="KI913143">
    <property type="protein sequence ID" value="ETV74696.1"/>
    <property type="molecule type" value="Genomic_DNA"/>
</dbReference>
<protein>
    <submittedName>
        <fullName evidence="1">Uncharacterized protein</fullName>
    </submittedName>
</protein>
<sequence length="191" mass="20989">MFVTETSGGLPKLPQSAFSDVFLFNPTRDVQYARVLAKAEKALSLALKAMPDAAICWPTFDQQVVWAQATEAREPLVTGVFAFVDGKNLPVREPSSSDLQNAHHQGKCNFVFIRHLAPRHLVPIVPFGLDDNLHNTLESLAVTLATPLAAFVACPRLKIRQPVVGLTPYVEQTASMVSRLSLPFMDFSSRS</sequence>
<organism evidence="1">
    <name type="scientific">Aphanomyces astaci</name>
    <name type="common">Crayfish plague agent</name>
    <dbReference type="NCBI Taxonomy" id="112090"/>
    <lineage>
        <taxon>Eukaryota</taxon>
        <taxon>Sar</taxon>
        <taxon>Stramenopiles</taxon>
        <taxon>Oomycota</taxon>
        <taxon>Saprolegniomycetes</taxon>
        <taxon>Saprolegniales</taxon>
        <taxon>Verrucalvaceae</taxon>
        <taxon>Aphanomyces</taxon>
    </lineage>
</organism>
<dbReference type="GeneID" id="20812808"/>
<evidence type="ECO:0000313" key="1">
    <source>
        <dbReference type="EMBL" id="ETV74696.1"/>
    </source>
</evidence>
<reference evidence="1" key="1">
    <citation type="submission" date="2013-12" db="EMBL/GenBank/DDBJ databases">
        <title>The Genome Sequence of Aphanomyces astaci APO3.</title>
        <authorList>
            <consortium name="The Broad Institute Genomics Platform"/>
            <person name="Russ C."/>
            <person name="Tyler B."/>
            <person name="van West P."/>
            <person name="Dieguez-Uribeondo J."/>
            <person name="Young S.K."/>
            <person name="Zeng Q."/>
            <person name="Gargeya S."/>
            <person name="Fitzgerald M."/>
            <person name="Abouelleil A."/>
            <person name="Alvarado L."/>
            <person name="Chapman S.B."/>
            <person name="Gainer-Dewar J."/>
            <person name="Goldberg J."/>
            <person name="Griggs A."/>
            <person name="Gujja S."/>
            <person name="Hansen M."/>
            <person name="Howarth C."/>
            <person name="Imamovic A."/>
            <person name="Ireland A."/>
            <person name="Larimer J."/>
            <person name="McCowan C."/>
            <person name="Murphy C."/>
            <person name="Pearson M."/>
            <person name="Poon T.W."/>
            <person name="Priest M."/>
            <person name="Roberts A."/>
            <person name="Saif S."/>
            <person name="Shea T."/>
            <person name="Sykes S."/>
            <person name="Wortman J."/>
            <person name="Nusbaum C."/>
            <person name="Birren B."/>
        </authorList>
    </citation>
    <scope>NUCLEOTIDE SEQUENCE [LARGE SCALE GENOMIC DNA]</scope>
    <source>
        <strain evidence="1">APO3</strain>
    </source>
</reference>
<dbReference type="PANTHER" id="PTHR48471">
    <property type="entry name" value="DDE TNP4 DOMAIN-CONTAINING PROTEIN"/>
    <property type="match status" value="1"/>
</dbReference>
<dbReference type="OrthoDB" id="78198at2759"/>
<proteinExistence type="predicted"/>
<dbReference type="RefSeq" id="XP_009835783.1">
    <property type="nucleotide sequence ID" value="XM_009837481.1"/>
</dbReference>
<name>W4G5Y1_APHAT</name>
<dbReference type="AlphaFoldDB" id="W4G5Y1"/>
<dbReference type="PANTHER" id="PTHR48471:SF1">
    <property type="entry name" value="DDE TNP4 DOMAIN-CONTAINING PROTEIN"/>
    <property type="match status" value="1"/>
</dbReference>